<feature type="transmembrane region" description="Helical" evidence="6">
    <location>
        <begin position="192"/>
        <end position="213"/>
    </location>
</feature>
<evidence type="ECO:0000256" key="6">
    <source>
        <dbReference type="SAM" id="Phobius"/>
    </source>
</evidence>
<dbReference type="PANTHER" id="PTHR23501:SF191">
    <property type="entry name" value="VACUOLAR BASIC AMINO ACID TRANSPORTER 4"/>
    <property type="match status" value="1"/>
</dbReference>
<dbReference type="RefSeq" id="WP_344415887.1">
    <property type="nucleotide sequence ID" value="NZ_BAAANN010000006.1"/>
</dbReference>
<evidence type="ECO:0000256" key="7">
    <source>
        <dbReference type="SAM" id="SignalP"/>
    </source>
</evidence>
<dbReference type="InterPro" id="IPR020846">
    <property type="entry name" value="MFS_dom"/>
</dbReference>
<comment type="subcellular location">
    <subcellularLocation>
        <location evidence="1">Cell inner membrane</location>
        <topology evidence="1">Multi-pass membrane protein</topology>
    </subcellularLocation>
</comment>
<reference evidence="9 10" key="1">
    <citation type="journal article" date="2019" name="Int. J. Syst. Evol. Microbiol.">
        <title>The Global Catalogue of Microorganisms (GCM) 10K type strain sequencing project: providing services to taxonomists for standard genome sequencing and annotation.</title>
        <authorList>
            <consortium name="The Broad Institute Genomics Platform"/>
            <consortium name="The Broad Institute Genome Sequencing Center for Infectious Disease"/>
            <person name="Wu L."/>
            <person name="Ma J."/>
        </authorList>
    </citation>
    <scope>NUCLEOTIDE SEQUENCE [LARGE SCALE GENOMIC DNA]</scope>
    <source>
        <strain evidence="9 10">JCM 14545</strain>
    </source>
</reference>
<accession>A0ABN2QI97</accession>
<keyword evidence="5 6" id="KW-0472">Membrane</keyword>
<feature type="transmembrane region" description="Helical" evidence="6">
    <location>
        <begin position="350"/>
        <end position="374"/>
    </location>
</feature>
<sequence>MHTKNHAFAALLLGMLMAQLDGTALSAGLRSLGSELGAGPAIAGVNAAYALTVTVSTPVHGRLGDLFGRRRTVLCSLLLFAVASAACAAAPDIGWLIAARAVQGVGGSGLIVGAISGLGELFTKTELLRRAGWQTAVFSIAALGGPPVGGALAAGPGWRWIFLLNLPICLLAVVLGAGSLPGGRATGERPRFDVPGAALVVAAGSVAVALGTAGDLAHSPLWTPLLVVAGLAAGAGFVVRQRRAESPLIPPQAFANRAVSRSVLVTAMAGSALFPMITFGGLAAGEDGPAAAGALLLAMTVGQLVVSLSFAVLARRWPAMASWGRSGCATGAAGMVALAVAPQLGGAGRIALLAAGLALAGAAFGLTASAYTVLVQSSAPRERVGAALGALTFARQGGGALGLAVFGWLALVVTGSLDDAGLTVVFAAGALAMAAAWWCAPTRAQEEAAGEVPAGRPMSGGPE</sequence>
<protein>
    <submittedName>
        <fullName evidence="9">MFS transporter</fullName>
    </submittedName>
</protein>
<dbReference type="InterPro" id="IPR011701">
    <property type="entry name" value="MFS"/>
</dbReference>
<evidence type="ECO:0000256" key="1">
    <source>
        <dbReference type="ARBA" id="ARBA00004429"/>
    </source>
</evidence>
<dbReference type="SUPFAM" id="SSF103473">
    <property type="entry name" value="MFS general substrate transporter"/>
    <property type="match status" value="1"/>
</dbReference>
<proteinExistence type="predicted"/>
<feature type="transmembrane region" description="Helical" evidence="6">
    <location>
        <begin position="290"/>
        <end position="314"/>
    </location>
</feature>
<evidence type="ECO:0000256" key="2">
    <source>
        <dbReference type="ARBA" id="ARBA00022448"/>
    </source>
</evidence>
<evidence type="ECO:0000256" key="4">
    <source>
        <dbReference type="ARBA" id="ARBA00022989"/>
    </source>
</evidence>
<gene>
    <name evidence="9" type="ORF">GCM10009754_19730</name>
</gene>
<keyword evidence="3 6" id="KW-0812">Transmembrane</keyword>
<feature type="chain" id="PRO_5045036124" evidence="7">
    <location>
        <begin position="21"/>
        <end position="463"/>
    </location>
</feature>
<feature type="domain" description="Major facilitator superfamily (MFS) profile" evidence="8">
    <location>
        <begin position="7"/>
        <end position="445"/>
    </location>
</feature>
<evidence type="ECO:0000313" key="10">
    <source>
        <dbReference type="Proteomes" id="UP001501116"/>
    </source>
</evidence>
<feature type="transmembrane region" description="Helical" evidence="6">
    <location>
        <begin position="160"/>
        <end position="180"/>
    </location>
</feature>
<keyword evidence="7" id="KW-0732">Signal</keyword>
<feature type="transmembrane region" description="Helical" evidence="6">
    <location>
        <begin position="420"/>
        <end position="440"/>
    </location>
</feature>
<dbReference type="PROSITE" id="PS50850">
    <property type="entry name" value="MFS"/>
    <property type="match status" value="1"/>
</dbReference>
<feature type="signal peptide" evidence="7">
    <location>
        <begin position="1"/>
        <end position="20"/>
    </location>
</feature>
<feature type="transmembrane region" description="Helical" evidence="6">
    <location>
        <begin position="104"/>
        <end position="123"/>
    </location>
</feature>
<dbReference type="InterPro" id="IPR036259">
    <property type="entry name" value="MFS_trans_sf"/>
</dbReference>
<dbReference type="Proteomes" id="UP001501116">
    <property type="component" value="Unassembled WGS sequence"/>
</dbReference>
<feature type="transmembrane region" description="Helical" evidence="6">
    <location>
        <begin position="42"/>
        <end position="61"/>
    </location>
</feature>
<evidence type="ECO:0000313" key="9">
    <source>
        <dbReference type="EMBL" id="GAA1950996.1"/>
    </source>
</evidence>
<organism evidence="9 10">
    <name type="scientific">Amycolatopsis minnesotensis</name>
    <dbReference type="NCBI Taxonomy" id="337894"/>
    <lineage>
        <taxon>Bacteria</taxon>
        <taxon>Bacillati</taxon>
        <taxon>Actinomycetota</taxon>
        <taxon>Actinomycetes</taxon>
        <taxon>Pseudonocardiales</taxon>
        <taxon>Pseudonocardiaceae</taxon>
        <taxon>Amycolatopsis</taxon>
    </lineage>
</organism>
<keyword evidence="10" id="KW-1185">Reference proteome</keyword>
<feature type="transmembrane region" description="Helical" evidence="6">
    <location>
        <begin position="73"/>
        <end position="98"/>
    </location>
</feature>
<dbReference type="Gene3D" id="1.20.1720.10">
    <property type="entry name" value="Multidrug resistance protein D"/>
    <property type="match status" value="1"/>
</dbReference>
<dbReference type="EMBL" id="BAAANN010000006">
    <property type="protein sequence ID" value="GAA1950996.1"/>
    <property type="molecule type" value="Genomic_DNA"/>
</dbReference>
<evidence type="ECO:0000259" key="8">
    <source>
        <dbReference type="PROSITE" id="PS50850"/>
    </source>
</evidence>
<feature type="transmembrane region" description="Helical" evidence="6">
    <location>
        <begin position="259"/>
        <end position="284"/>
    </location>
</feature>
<feature type="transmembrane region" description="Helical" evidence="6">
    <location>
        <begin position="326"/>
        <end position="344"/>
    </location>
</feature>
<dbReference type="PANTHER" id="PTHR23501">
    <property type="entry name" value="MAJOR FACILITATOR SUPERFAMILY"/>
    <property type="match status" value="1"/>
</dbReference>
<keyword evidence="2" id="KW-0813">Transport</keyword>
<comment type="caution">
    <text evidence="9">The sequence shown here is derived from an EMBL/GenBank/DDBJ whole genome shotgun (WGS) entry which is preliminary data.</text>
</comment>
<keyword evidence="4 6" id="KW-1133">Transmembrane helix</keyword>
<name>A0ABN2QI97_9PSEU</name>
<dbReference type="Gene3D" id="1.20.1250.20">
    <property type="entry name" value="MFS general substrate transporter like domains"/>
    <property type="match status" value="1"/>
</dbReference>
<feature type="transmembrane region" description="Helical" evidence="6">
    <location>
        <begin position="386"/>
        <end position="414"/>
    </location>
</feature>
<feature type="transmembrane region" description="Helical" evidence="6">
    <location>
        <begin position="219"/>
        <end position="239"/>
    </location>
</feature>
<evidence type="ECO:0000256" key="3">
    <source>
        <dbReference type="ARBA" id="ARBA00022692"/>
    </source>
</evidence>
<evidence type="ECO:0000256" key="5">
    <source>
        <dbReference type="ARBA" id="ARBA00023136"/>
    </source>
</evidence>
<feature type="transmembrane region" description="Helical" evidence="6">
    <location>
        <begin position="135"/>
        <end position="154"/>
    </location>
</feature>
<dbReference type="Pfam" id="PF07690">
    <property type="entry name" value="MFS_1"/>
    <property type="match status" value="1"/>
</dbReference>